<keyword evidence="3 5" id="KW-0368">Histidine biosynthesis</keyword>
<protein>
    <submittedName>
        <fullName evidence="6">Nickel transporter</fullName>
    </submittedName>
</protein>
<evidence type="ECO:0000313" key="7">
    <source>
        <dbReference type="Proteomes" id="UP000574067"/>
    </source>
</evidence>
<dbReference type="InterPro" id="IPR044524">
    <property type="entry name" value="Isoase_HisA-like"/>
</dbReference>
<evidence type="ECO:0000256" key="1">
    <source>
        <dbReference type="ARBA" id="ARBA00009667"/>
    </source>
</evidence>
<dbReference type="Gene3D" id="3.20.20.70">
    <property type="entry name" value="Aldolase class I"/>
    <property type="match status" value="1"/>
</dbReference>
<evidence type="ECO:0000256" key="2">
    <source>
        <dbReference type="ARBA" id="ARBA00022605"/>
    </source>
</evidence>
<evidence type="ECO:0000256" key="5">
    <source>
        <dbReference type="RuleBase" id="RU003657"/>
    </source>
</evidence>
<name>A0A848F6V4_9BURK</name>
<evidence type="ECO:0000256" key="4">
    <source>
        <dbReference type="ARBA" id="ARBA00029440"/>
    </source>
</evidence>
<comment type="pathway">
    <text evidence="4">Amino-acid biosynthesis.</text>
</comment>
<dbReference type="AlphaFoldDB" id="A0A848F6V4"/>
<dbReference type="Pfam" id="PF00977">
    <property type="entry name" value="His_biosynth"/>
    <property type="match status" value="1"/>
</dbReference>
<dbReference type="PANTHER" id="PTHR43090:SF2">
    <property type="entry name" value="1-(5-PHOSPHORIBOSYL)-5-[(5-PHOSPHORIBOSYLAMINO)METHYLIDENEAMINO] IMIDAZOLE-4-CARBOXAMIDE ISOMERASE"/>
    <property type="match status" value="1"/>
</dbReference>
<evidence type="ECO:0000313" key="6">
    <source>
        <dbReference type="EMBL" id="NML15837.1"/>
    </source>
</evidence>
<proteinExistence type="inferred from homology"/>
<gene>
    <name evidence="6" type="ORF">HHL10_12725</name>
</gene>
<dbReference type="GO" id="GO:0003949">
    <property type="term" value="F:1-(5-phosphoribosyl)-5-[(5-phosphoribosylamino)methylideneamino]imidazole-4-carboxamide isomerase activity"/>
    <property type="evidence" value="ECO:0007669"/>
    <property type="project" value="InterPro"/>
</dbReference>
<comment type="caution">
    <text evidence="6">The sequence shown here is derived from an EMBL/GenBank/DDBJ whole genome shotgun (WGS) entry which is preliminary data.</text>
</comment>
<dbReference type="SUPFAM" id="SSF51366">
    <property type="entry name" value="Ribulose-phoshate binding barrel"/>
    <property type="match status" value="1"/>
</dbReference>
<dbReference type="RefSeq" id="WP_169160738.1">
    <property type="nucleotide sequence ID" value="NZ_JABBFW010000007.1"/>
</dbReference>
<dbReference type="InterPro" id="IPR013785">
    <property type="entry name" value="Aldolase_TIM"/>
</dbReference>
<dbReference type="CDD" id="cd04723">
    <property type="entry name" value="HisA_HisF"/>
    <property type="match status" value="1"/>
</dbReference>
<keyword evidence="7" id="KW-1185">Reference proteome</keyword>
<organism evidence="6 7">
    <name type="scientific">Azohydromonas caseinilytica</name>
    <dbReference type="NCBI Taxonomy" id="2728836"/>
    <lineage>
        <taxon>Bacteria</taxon>
        <taxon>Pseudomonadati</taxon>
        <taxon>Pseudomonadota</taxon>
        <taxon>Betaproteobacteria</taxon>
        <taxon>Burkholderiales</taxon>
        <taxon>Sphaerotilaceae</taxon>
        <taxon>Azohydromonas</taxon>
    </lineage>
</organism>
<dbReference type="PANTHER" id="PTHR43090">
    <property type="entry name" value="1-(5-PHOSPHORIBOSYL)-5-[(5-PHOSPHORIBOSYLAMINO)METHYLIDENEAMINO] IMIDAZOLE-4-CARBOXAMIDE ISOMERASE"/>
    <property type="match status" value="1"/>
</dbReference>
<dbReference type="GO" id="GO:0005737">
    <property type="term" value="C:cytoplasm"/>
    <property type="evidence" value="ECO:0007669"/>
    <property type="project" value="TreeGrafter"/>
</dbReference>
<dbReference type="EMBL" id="JABBFW010000007">
    <property type="protein sequence ID" value="NML15837.1"/>
    <property type="molecule type" value="Genomic_DNA"/>
</dbReference>
<dbReference type="InterPro" id="IPR006062">
    <property type="entry name" value="His_biosynth"/>
</dbReference>
<keyword evidence="2 5" id="KW-0028">Amino-acid biosynthesis</keyword>
<dbReference type="GO" id="GO:0000162">
    <property type="term" value="P:L-tryptophan biosynthetic process"/>
    <property type="evidence" value="ECO:0007669"/>
    <property type="project" value="TreeGrafter"/>
</dbReference>
<dbReference type="Proteomes" id="UP000574067">
    <property type="component" value="Unassembled WGS sequence"/>
</dbReference>
<sequence length="241" mass="25404">MTSFLLVPVIDLLGGQVVRAVRGQRHLYRPIESPLCRGSEPLAVASALCERAASDTLYVADLDALTGRDAQTPLLARLLAARPGLRVWLDGGFNDLASARATLAGLGEHAVRVRPVFGTESFSSAEAFDECFPEGAAAGTPLPEALLSLDRRQETPMDPAGAWTQPARWPRELIVMTLDRVGADAGPDLDTLAAVQARSPQAGLIGAGGIRSKADLEAAQAAGARGWLVASALHDLKLRAR</sequence>
<dbReference type="GO" id="GO:0000105">
    <property type="term" value="P:L-histidine biosynthetic process"/>
    <property type="evidence" value="ECO:0007669"/>
    <property type="project" value="UniProtKB-KW"/>
</dbReference>
<comment type="similarity">
    <text evidence="1 5">Belongs to the HisA/HisF family.</text>
</comment>
<dbReference type="InterPro" id="IPR011060">
    <property type="entry name" value="RibuloseP-bd_barrel"/>
</dbReference>
<accession>A0A848F6V4</accession>
<reference evidence="6 7" key="1">
    <citation type="submission" date="2020-04" db="EMBL/GenBank/DDBJ databases">
        <title>Azohydromonas sp. isolated from soil.</title>
        <authorList>
            <person name="Dahal R.H."/>
        </authorList>
    </citation>
    <scope>NUCLEOTIDE SEQUENCE [LARGE SCALE GENOMIC DNA]</scope>
    <source>
        <strain evidence="6 7">G-1-1-14</strain>
    </source>
</reference>
<evidence type="ECO:0000256" key="3">
    <source>
        <dbReference type="ARBA" id="ARBA00023102"/>
    </source>
</evidence>